<evidence type="ECO:0000256" key="2">
    <source>
        <dbReference type="ARBA" id="ARBA00022645"/>
    </source>
</evidence>
<evidence type="ECO:0000256" key="8">
    <source>
        <dbReference type="ARBA" id="ARBA00022960"/>
    </source>
</evidence>
<keyword evidence="20" id="KW-1185">Reference proteome</keyword>
<dbReference type="InterPro" id="IPR001264">
    <property type="entry name" value="Glyco_trans_51"/>
</dbReference>
<evidence type="ECO:0000256" key="15">
    <source>
        <dbReference type="ARBA" id="ARBA00049902"/>
    </source>
</evidence>
<feature type="compositionally biased region" description="Basic and acidic residues" evidence="16">
    <location>
        <begin position="696"/>
        <end position="710"/>
    </location>
</feature>
<evidence type="ECO:0000256" key="9">
    <source>
        <dbReference type="ARBA" id="ARBA00022984"/>
    </source>
</evidence>
<dbReference type="PANTHER" id="PTHR32282:SF32">
    <property type="entry name" value="PENICILLIN-BINDING PROTEIN 2A"/>
    <property type="match status" value="1"/>
</dbReference>
<dbReference type="Proteomes" id="UP001597120">
    <property type="component" value="Unassembled WGS sequence"/>
</dbReference>
<dbReference type="InterPro" id="IPR050396">
    <property type="entry name" value="Glycosyltr_51/Transpeptidase"/>
</dbReference>
<dbReference type="Gene3D" id="1.10.3810.10">
    <property type="entry name" value="Biosynthetic peptidoglycan transglycosylase-like"/>
    <property type="match status" value="1"/>
</dbReference>
<evidence type="ECO:0000259" key="18">
    <source>
        <dbReference type="Pfam" id="PF00912"/>
    </source>
</evidence>
<evidence type="ECO:0000256" key="14">
    <source>
        <dbReference type="ARBA" id="ARBA00034000"/>
    </source>
</evidence>
<keyword evidence="13" id="KW-0961">Cell wall biogenesis/degradation</keyword>
<evidence type="ECO:0000313" key="19">
    <source>
        <dbReference type="EMBL" id="MFD0868211.1"/>
    </source>
</evidence>
<evidence type="ECO:0000256" key="7">
    <source>
        <dbReference type="ARBA" id="ARBA00022801"/>
    </source>
</evidence>
<keyword evidence="9" id="KW-0573">Peptidoglycan synthesis</keyword>
<keyword evidence="12" id="KW-0511">Multifunctional enzyme</keyword>
<keyword evidence="6" id="KW-0812">Transmembrane</keyword>
<organism evidence="19 20">
    <name type="scientific">Paenibacillus residui</name>
    <dbReference type="NCBI Taxonomy" id="629724"/>
    <lineage>
        <taxon>Bacteria</taxon>
        <taxon>Bacillati</taxon>
        <taxon>Bacillota</taxon>
        <taxon>Bacilli</taxon>
        <taxon>Bacillales</taxon>
        <taxon>Paenibacillaceae</taxon>
        <taxon>Paenibacillus</taxon>
    </lineage>
</organism>
<evidence type="ECO:0000256" key="11">
    <source>
        <dbReference type="ARBA" id="ARBA00023136"/>
    </source>
</evidence>
<feature type="region of interest" description="Disordered" evidence="16">
    <location>
        <begin position="665"/>
        <end position="710"/>
    </location>
</feature>
<keyword evidence="10" id="KW-1133">Transmembrane helix</keyword>
<protein>
    <submittedName>
        <fullName evidence="19">Transglycosylase domain-containing protein</fullName>
        <ecNumber evidence="19">2.4.-.-</ecNumber>
    </submittedName>
</protein>
<evidence type="ECO:0000313" key="20">
    <source>
        <dbReference type="Proteomes" id="UP001597120"/>
    </source>
</evidence>
<dbReference type="Pfam" id="PF00905">
    <property type="entry name" value="Transpeptidase"/>
    <property type="match status" value="1"/>
</dbReference>
<reference evidence="20" key="1">
    <citation type="journal article" date="2019" name="Int. J. Syst. Evol. Microbiol.">
        <title>The Global Catalogue of Microorganisms (GCM) 10K type strain sequencing project: providing services to taxonomists for standard genome sequencing and annotation.</title>
        <authorList>
            <consortium name="The Broad Institute Genomics Platform"/>
            <consortium name="The Broad Institute Genome Sequencing Center for Infectious Disease"/>
            <person name="Wu L."/>
            <person name="Ma J."/>
        </authorList>
    </citation>
    <scope>NUCLEOTIDE SEQUENCE [LARGE SCALE GENOMIC DNA]</scope>
    <source>
        <strain evidence="20">CCUG 57263</strain>
    </source>
</reference>
<dbReference type="Gene3D" id="3.40.710.10">
    <property type="entry name" value="DD-peptidase/beta-lactamase superfamily"/>
    <property type="match status" value="1"/>
</dbReference>
<evidence type="ECO:0000256" key="10">
    <source>
        <dbReference type="ARBA" id="ARBA00022989"/>
    </source>
</evidence>
<dbReference type="SUPFAM" id="SSF56601">
    <property type="entry name" value="beta-lactamase/transpeptidase-like"/>
    <property type="match status" value="1"/>
</dbReference>
<name>A0ABW3D5K6_9BACL</name>
<dbReference type="InterPro" id="IPR023346">
    <property type="entry name" value="Lysozyme-like_dom_sf"/>
</dbReference>
<comment type="catalytic activity">
    <reaction evidence="15">
        <text>[GlcNAc-(1-&gt;4)-Mur2Ac(oyl-L-Ala-gamma-D-Glu-L-Lys-D-Ala-D-Ala)](n)-di-trans,octa-cis-undecaprenyl diphosphate + beta-D-GlcNAc-(1-&gt;4)-Mur2Ac(oyl-L-Ala-gamma-D-Glu-L-Lys-D-Ala-D-Ala)-di-trans,octa-cis-undecaprenyl diphosphate = [GlcNAc-(1-&gt;4)-Mur2Ac(oyl-L-Ala-gamma-D-Glu-L-Lys-D-Ala-D-Ala)](n+1)-di-trans,octa-cis-undecaprenyl diphosphate + di-trans,octa-cis-undecaprenyl diphosphate + H(+)</text>
        <dbReference type="Rhea" id="RHEA:23708"/>
        <dbReference type="Rhea" id="RHEA-COMP:9602"/>
        <dbReference type="Rhea" id="RHEA-COMP:9603"/>
        <dbReference type="ChEBI" id="CHEBI:15378"/>
        <dbReference type="ChEBI" id="CHEBI:58405"/>
        <dbReference type="ChEBI" id="CHEBI:60033"/>
        <dbReference type="ChEBI" id="CHEBI:78435"/>
        <dbReference type="EC" id="2.4.99.28"/>
    </reaction>
</comment>
<feature type="region of interest" description="Disordered" evidence="16">
    <location>
        <begin position="1"/>
        <end position="31"/>
    </location>
</feature>
<sequence>MVKIHIRSAKQPAPTQGKKSAQGKKRKRKSSRPRWGLRLFLAALMLFIALSVTAAVGIAQVDVSSLENPLPRPSFIYDRYGEKASQLSSSRIIPVSLDQIPVHLQNAIVAVEDKRFYEHPGIDVLSIGRALIRDLQSQSWAEGGSTITQQLAKNMFLSSDKSLSRKLREAAYALKIDMIYDKNDILELYLNNVYFGEGSWGVQSASKRYFGKEVGELSLEEAALLAGLPKAPTHYSPLKDREKALERRNTVLALMREQQYISEEEYQMAVSAPIVLSVAQEEGLQGKYPSYRDYVIQEAVSLYGFTEEQILTGGLQIYTELDPAAQNAAEEVYMDDRFFPAGKEDQQIQSGVVLLDHSSGGVRALVGNRGEGVFRGFNRATQLKRQPGSAFKPIVVYGPALERGYTPYSRLYDGELNINGYQPRNWDHRYRGQVTLAEAVTNSWNIPAVWLLNEIGIDAGMDYARSLGIPLSDDDRHLSIALGGLSEGVSPLQMAQAFGAFANQGMMYEAHAITKITTQDGYVLVEAHAEPKRITSPEHAYTMTRLLENVVRYGTGTKARLDRPTAGKTGTTQLPDTEEFAGITGPVSKDAWFVGYTPELTAAVWLGYDKTDRNHYLESSGSEAAASLFREIMSRALQGVPVRPFEVPASYRDHWNLWTGQELFPNWNKDKDKDKDKDREKEKKEEKNKPNPSKNKNSDKGKENRKKEKD</sequence>
<evidence type="ECO:0000259" key="17">
    <source>
        <dbReference type="Pfam" id="PF00905"/>
    </source>
</evidence>
<dbReference type="RefSeq" id="WP_379286098.1">
    <property type="nucleotide sequence ID" value="NZ_JBHTIU010000010.1"/>
</dbReference>
<keyword evidence="11" id="KW-0472">Membrane</keyword>
<evidence type="ECO:0000256" key="12">
    <source>
        <dbReference type="ARBA" id="ARBA00023268"/>
    </source>
</evidence>
<feature type="domain" description="Glycosyl transferase family 51" evidence="18">
    <location>
        <begin position="89"/>
        <end position="255"/>
    </location>
</feature>
<keyword evidence="3" id="KW-0645">Protease</keyword>
<dbReference type="GO" id="GO:0016757">
    <property type="term" value="F:glycosyltransferase activity"/>
    <property type="evidence" value="ECO:0007669"/>
    <property type="project" value="UniProtKB-KW"/>
</dbReference>
<comment type="catalytic activity">
    <reaction evidence="14">
        <text>Preferential cleavage: (Ac)2-L-Lys-D-Ala-|-D-Ala. Also transpeptidation of peptidyl-alanyl moieties that are N-acyl substituents of D-alanine.</text>
        <dbReference type="EC" id="3.4.16.4"/>
    </reaction>
</comment>
<keyword evidence="7" id="KW-0378">Hydrolase</keyword>
<comment type="caution">
    <text evidence="19">The sequence shown here is derived from an EMBL/GenBank/DDBJ whole genome shotgun (WGS) entry which is preliminary data.</text>
</comment>
<evidence type="ECO:0000256" key="6">
    <source>
        <dbReference type="ARBA" id="ARBA00022692"/>
    </source>
</evidence>
<feature type="compositionally biased region" description="Basic and acidic residues" evidence="16">
    <location>
        <begin position="668"/>
        <end position="689"/>
    </location>
</feature>
<evidence type="ECO:0000256" key="1">
    <source>
        <dbReference type="ARBA" id="ARBA00022475"/>
    </source>
</evidence>
<dbReference type="Pfam" id="PF00912">
    <property type="entry name" value="Transgly"/>
    <property type="match status" value="1"/>
</dbReference>
<accession>A0ABW3D5K6</accession>
<evidence type="ECO:0000256" key="13">
    <source>
        <dbReference type="ARBA" id="ARBA00023316"/>
    </source>
</evidence>
<evidence type="ECO:0000256" key="16">
    <source>
        <dbReference type="SAM" id="MobiDB-lite"/>
    </source>
</evidence>
<evidence type="ECO:0000256" key="5">
    <source>
        <dbReference type="ARBA" id="ARBA00022679"/>
    </source>
</evidence>
<dbReference type="EMBL" id="JBHTIU010000010">
    <property type="protein sequence ID" value="MFD0868211.1"/>
    <property type="molecule type" value="Genomic_DNA"/>
</dbReference>
<dbReference type="InterPro" id="IPR001460">
    <property type="entry name" value="PCN-bd_Tpept"/>
</dbReference>
<dbReference type="InterPro" id="IPR036950">
    <property type="entry name" value="PBP_transglycosylase"/>
</dbReference>
<dbReference type="PANTHER" id="PTHR32282">
    <property type="entry name" value="BINDING PROTEIN TRANSPEPTIDASE, PUTATIVE-RELATED"/>
    <property type="match status" value="1"/>
</dbReference>
<feature type="domain" description="Penicillin-binding protein transpeptidase" evidence="17">
    <location>
        <begin position="351"/>
        <end position="633"/>
    </location>
</feature>
<keyword evidence="1" id="KW-1003">Cell membrane</keyword>
<gene>
    <name evidence="19" type="ORF">ACFQ03_03550</name>
</gene>
<dbReference type="InterPro" id="IPR012338">
    <property type="entry name" value="Beta-lactam/transpept-like"/>
</dbReference>
<keyword evidence="5 19" id="KW-0808">Transferase</keyword>
<dbReference type="EC" id="2.4.-.-" evidence="19"/>
<keyword evidence="4 19" id="KW-0328">Glycosyltransferase</keyword>
<evidence type="ECO:0000256" key="4">
    <source>
        <dbReference type="ARBA" id="ARBA00022676"/>
    </source>
</evidence>
<keyword evidence="8" id="KW-0133">Cell shape</keyword>
<feature type="compositionally biased region" description="Basic residues" evidence="16">
    <location>
        <begin position="21"/>
        <end position="31"/>
    </location>
</feature>
<proteinExistence type="predicted"/>
<keyword evidence="2" id="KW-0121">Carboxypeptidase</keyword>
<evidence type="ECO:0000256" key="3">
    <source>
        <dbReference type="ARBA" id="ARBA00022670"/>
    </source>
</evidence>
<dbReference type="NCBIfam" id="TIGR02074">
    <property type="entry name" value="PBP_1a_fam"/>
    <property type="match status" value="1"/>
</dbReference>
<dbReference type="SUPFAM" id="SSF53955">
    <property type="entry name" value="Lysozyme-like"/>
    <property type="match status" value="1"/>
</dbReference>